<dbReference type="Gene3D" id="3.30.450.60">
    <property type="match status" value="1"/>
</dbReference>
<dbReference type="FunFam" id="3.30.450.60:FF:000002">
    <property type="entry name" value="AP-2 complex subunit mu, putative"/>
    <property type="match status" value="1"/>
</dbReference>
<dbReference type="OrthoDB" id="870at2759"/>
<comment type="caution">
    <text evidence="7">The sequence shown here is derived from an EMBL/GenBank/DDBJ whole genome shotgun (WGS) entry which is preliminary data.</text>
</comment>
<dbReference type="InterPro" id="IPR036168">
    <property type="entry name" value="AP2_Mu_C_sf"/>
</dbReference>
<evidence type="ECO:0000259" key="6">
    <source>
        <dbReference type="PROSITE" id="PS51072"/>
    </source>
</evidence>
<comment type="subcellular location">
    <subcellularLocation>
        <location evidence="1">Endomembrane system</location>
    </subcellularLocation>
</comment>
<dbReference type="SUPFAM" id="SSF49447">
    <property type="entry name" value="Second domain of Mu2 adaptin subunit (ap50) of ap2 adaptor"/>
    <property type="match status" value="1"/>
</dbReference>
<dbReference type="GO" id="GO:0030131">
    <property type="term" value="C:clathrin adaptor complex"/>
    <property type="evidence" value="ECO:0007669"/>
    <property type="project" value="UniProtKB-UniRule"/>
</dbReference>
<keyword evidence="4" id="KW-0472">Membrane</keyword>
<dbReference type="CDD" id="cd09252">
    <property type="entry name" value="AP-3_Mu3_Cterm"/>
    <property type="match status" value="1"/>
</dbReference>
<dbReference type="PIRSF" id="PIRSF005992">
    <property type="entry name" value="Clathrin_mu"/>
    <property type="match status" value="1"/>
</dbReference>
<keyword evidence="8" id="KW-1185">Reference proteome</keyword>
<accession>A0A2V3ISU3</accession>
<comment type="similarity">
    <text evidence="5">Belongs to the adaptor complexes medium subunit family.</text>
</comment>
<dbReference type="STRING" id="448386.A0A2V3ISU3"/>
<dbReference type="CDD" id="cd14837">
    <property type="entry name" value="AP3_Mu_N"/>
    <property type="match status" value="1"/>
</dbReference>
<dbReference type="PRINTS" id="PR00314">
    <property type="entry name" value="CLATHRINADPT"/>
</dbReference>
<dbReference type="EMBL" id="NBIV01000068">
    <property type="protein sequence ID" value="PXF45188.1"/>
    <property type="molecule type" value="Genomic_DNA"/>
</dbReference>
<dbReference type="InterPro" id="IPR001392">
    <property type="entry name" value="Clathrin_mu"/>
</dbReference>
<dbReference type="Proteomes" id="UP000247409">
    <property type="component" value="Unassembled WGS sequence"/>
</dbReference>
<evidence type="ECO:0000256" key="1">
    <source>
        <dbReference type="ARBA" id="ARBA00004308"/>
    </source>
</evidence>
<dbReference type="AlphaFoldDB" id="A0A2V3ISU3"/>
<dbReference type="Gene3D" id="2.60.40.1170">
    <property type="entry name" value="Mu homology domain, subdomain B"/>
    <property type="match status" value="2"/>
</dbReference>
<dbReference type="PROSITE" id="PS51072">
    <property type="entry name" value="MHD"/>
    <property type="match status" value="1"/>
</dbReference>
<feature type="domain" description="MHD" evidence="6">
    <location>
        <begin position="159"/>
        <end position="424"/>
    </location>
</feature>
<keyword evidence="3 5" id="KW-0653">Protein transport</keyword>
<proteinExistence type="inferred from homology"/>
<dbReference type="InterPro" id="IPR028565">
    <property type="entry name" value="MHD"/>
</dbReference>
<dbReference type="GO" id="GO:0006886">
    <property type="term" value="P:intracellular protein transport"/>
    <property type="evidence" value="ECO:0007669"/>
    <property type="project" value="UniProtKB-UniRule"/>
</dbReference>
<dbReference type="InterPro" id="IPR050431">
    <property type="entry name" value="Adaptor_comp_med_subunit"/>
</dbReference>
<evidence type="ECO:0000256" key="5">
    <source>
        <dbReference type="PIRNR" id="PIRNR005992"/>
    </source>
</evidence>
<dbReference type="GO" id="GO:0012505">
    <property type="term" value="C:endomembrane system"/>
    <property type="evidence" value="ECO:0007669"/>
    <property type="project" value="UniProtKB-SubCell"/>
</dbReference>
<evidence type="ECO:0000256" key="3">
    <source>
        <dbReference type="ARBA" id="ARBA00022927"/>
    </source>
</evidence>
<gene>
    <name evidence="7" type="ORF">BWQ96_05089</name>
</gene>
<reference evidence="7 8" key="1">
    <citation type="journal article" date="2018" name="Mol. Biol. Evol.">
        <title>Analysis of the draft genome of the red seaweed Gracilariopsis chorda provides insights into genome size evolution in Rhodophyta.</title>
        <authorList>
            <person name="Lee J."/>
            <person name="Yang E.C."/>
            <person name="Graf L."/>
            <person name="Yang J.H."/>
            <person name="Qiu H."/>
            <person name="Zel Zion U."/>
            <person name="Chan C.X."/>
            <person name="Stephens T.G."/>
            <person name="Weber A.P.M."/>
            <person name="Boo G.H."/>
            <person name="Boo S.M."/>
            <person name="Kim K.M."/>
            <person name="Shin Y."/>
            <person name="Jung M."/>
            <person name="Lee S.J."/>
            <person name="Yim H.S."/>
            <person name="Lee J.H."/>
            <person name="Bhattacharya D."/>
            <person name="Yoon H.S."/>
        </authorList>
    </citation>
    <scope>NUCLEOTIDE SEQUENCE [LARGE SCALE GENOMIC DNA]</scope>
    <source>
        <strain evidence="7 8">SKKU-2015</strain>
        <tissue evidence="7">Whole body</tissue>
    </source>
</reference>
<evidence type="ECO:0000313" key="7">
    <source>
        <dbReference type="EMBL" id="PXF45188.1"/>
    </source>
</evidence>
<sequence length="425" mass="46366">MINSIHILNSASEVLIEKHYRGKIPRTDLATPLPLLSTTKGAQINLHINGLTLVATTLKDTNPLVISQFLTSLAEILVDYFGEINEHAIKDNFVTVYELLDEMLDNGFPATLESNMLKELISPPSMLNRVFEQLGAETPVPVNAPSLFTWRRGNVSYAQNEIFVDVVETIDATFEASHRRLSHLLVTGVVQINSRLSGTPDVSMTIRSQTPFDDVCFHHSVRRERYLQSNVLTFVPPDGVFKVMAYTIRDVRGVTLPVEVGSRFDFDPSAGSGSVSVSLMPRFPIASRSSRQPSLMLAQVMSAAGGKPTSDSDTIMADVSVKIPFGEGVTGASLSANYGTVQFDSSTGTCKWNIGSVTRGKTPSLVGNISVISEIRNPQVVVSFRIPGFSASGVGVDSLEIAGERYKYYKGLKCVTKSGCYEFRT</sequence>
<protein>
    <submittedName>
        <fullName evidence="7">AP-1 complex subunit mu</fullName>
    </submittedName>
</protein>
<dbReference type="SUPFAM" id="SSF64356">
    <property type="entry name" value="SNARE-like"/>
    <property type="match status" value="1"/>
</dbReference>
<dbReference type="GO" id="GO:0016192">
    <property type="term" value="P:vesicle-mediated transport"/>
    <property type="evidence" value="ECO:0007669"/>
    <property type="project" value="InterPro"/>
</dbReference>
<evidence type="ECO:0000313" key="8">
    <source>
        <dbReference type="Proteomes" id="UP000247409"/>
    </source>
</evidence>
<dbReference type="InterPro" id="IPR011012">
    <property type="entry name" value="Longin-like_dom_sf"/>
</dbReference>
<evidence type="ECO:0000256" key="2">
    <source>
        <dbReference type="ARBA" id="ARBA00022448"/>
    </source>
</evidence>
<dbReference type="PANTHER" id="PTHR10529">
    <property type="entry name" value="AP COMPLEX SUBUNIT MU"/>
    <property type="match status" value="1"/>
</dbReference>
<evidence type="ECO:0000256" key="4">
    <source>
        <dbReference type="ARBA" id="ARBA00023136"/>
    </source>
</evidence>
<dbReference type="Pfam" id="PF00928">
    <property type="entry name" value="Adap_comp_sub"/>
    <property type="match status" value="1"/>
</dbReference>
<name>A0A2V3ISU3_9FLOR</name>
<organism evidence="7 8">
    <name type="scientific">Gracilariopsis chorda</name>
    <dbReference type="NCBI Taxonomy" id="448386"/>
    <lineage>
        <taxon>Eukaryota</taxon>
        <taxon>Rhodophyta</taxon>
        <taxon>Florideophyceae</taxon>
        <taxon>Rhodymeniophycidae</taxon>
        <taxon>Gracilariales</taxon>
        <taxon>Gracilariaceae</taxon>
        <taxon>Gracilariopsis</taxon>
    </lineage>
</organism>
<keyword evidence="2 5" id="KW-0813">Transport</keyword>